<dbReference type="PANTHER" id="PTHR12411">
    <property type="entry name" value="CYSTEINE PROTEASE FAMILY C1-RELATED"/>
    <property type="match status" value="1"/>
</dbReference>
<sequence length="109" mass="12589">RPVFSAMAISAIDLIKRKIMMHGPVVFFYTPVTEPFAHYRSGIYTKSQFTDKGHENLNYGHWIRIIGWGRENGLDYWTIANSWGRQWGENGFGRIAIEDEDLLVVAGLW</sequence>
<comment type="similarity">
    <text evidence="1">Belongs to the peptidase C1 family.</text>
</comment>
<dbReference type="Pfam" id="PF00112">
    <property type="entry name" value="Peptidase_C1"/>
    <property type="match status" value="1"/>
</dbReference>
<dbReference type="InterPro" id="IPR025661">
    <property type="entry name" value="Pept_asp_AS"/>
</dbReference>
<gene>
    <name evidence="3" type="ORF">PENTCL1PPCAC_7635</name>
</gene>
<dbReference type="GO" id="GO:0008234">
    <property type="term" value="F:cysteine-type peptidase activity"/>
    <property type="evidence" value="ECO:0007669"/>
    <property type="project" value="InterPro"/>
</dbReference>
<dbReference type="EMBL" id="BTSX01000002">
    <property type="protein sequence ID" value="GMS85460.1"/>
    <property type="molecule type" value="Genomic_DNA"/>
</dbReference>
<evidence type="ECO:0000259" key="2">
    <source>
        <dbReference type="Pfam" id="PF00112"/>
    </source>
</evidence>
<evidence type="ECO:0000313" key="4">
    <source>
        <dbReference type="Proteomes" id="UP001432027"/>
    </source>
</evidence>
<evidence type="ECO:0000256" key="1">
    <source>
        <dbReference type="ARBA" id="ARBA00008455"/>
    </source>
</evidence>
<dbReference type="GO" id="GO:0006508">
    <property type="term" value="P:proteolysis"/>
    <property type="evidence" value="ECO:0007669"/>
    <property type="project" value="InterPro"/>
</dbReference>
<organism evidence="3 4">
    <name type="scientific">Pristionchus entomophagus</name>
    <dbReference type="NCBI Taxonomy" id="358040"/>
    <lineage>
        <taxon>Eukaryota</taxon>
        <taxon>Metazoa</taxon>
        <taxon>Ecdysozoa</taxon>
        <taxon>Nematoda</taxon>
        <taxon>Chromadorea</taxon>
        <taxon>Rhabditida</taxon>
        <taxon>Rhabditina</taxon>
        <taxon>Diplogasteromorpha</taxon>
        <taxon>Diplogasteroidea</taxon>
        <taxon>Neodiplogasteridae</taxon>
        <taxon>Pristionchus</taxon>
    </lineage>
</organism>
<keyword evidence="4" id="KW-1185">Reference proteome</keyword>
<feature type="non-terminal residue" evidence="3">
    <location>
        <position position="1"/>
    </location>
</feature>
<dbReference type="InterPro" id="IPR038765">
    <property type="entry name" value="Papain-like_cys_pep_sf"/>
</dbReference>
<accession>A0AAV5SQZ9</accession>
<dbReference type="InterPro" id="IPR000668">
    <property type="entry name" value="Peptidase_C1A_C"/>
</dbReference>
<dbReference type="SUPFAM" id="SSF54001">
    <property type="entry name" value="Cysteine proteinases"/>
    <property type="match status" value="1"/>
</dbReference>
<dbReference type="PROSITE" id="PS00640">
    <property type="entry name" value="THIOL_PROTEASE_ASN"/>
    <property type="match status" value="1"/>
</dbReference>
<dbReference type="Proteomes" id="UP001432027">
    <property type="component" value="Unassembled WGS sequence"/>
</dbReference>
<dbReference type="AlphaFoldDB" id="A0AAV5SQZ9"/>
<name>A0AAV5SQZ9_9BILA</name>
<dbReference type="InterPro" id="IPR013128">
    <property type="entry name" value="Peptidase_C1A"/>
</dbReference>
<comment type="caution">
    <text evidence="3">The sequence shown here is derived from an EMBL/GenBank/DDBJ whole genome shotgun (WGS) entry which is preliminary data.</text>
</comment>
<protein>
    <recommendedName>
        <fullName evidence="2">Peptidase C1A papain C-terminal domain-containing protein</fullName>
    </recommendedName>
</protein>
<evidence type="ECO:0000313" key="3">
    <source>
        <dbReference type="EMBL" id="GMS85460.1"/>
    </source>
</evidence>
<proteinExistence type="inferred from homology"/>
<dbReference type="Gene3D" id="3.90.70.10">
    <property type="entry name" value="Cysteine proteinases"/>
    <property type="match status" value="1"/>
</dbReference>
<feature type="domain" description="Peptidase C1A papain C-terminal" evidence="2">
    <location>
        <begin position="14"/>
        <end position="98"/>
    </location>
</feature>
<reference evidence="3" key="1">
    <citation type="submission" date="2023-10" db="EMBL/GenBank/DDBJ databases">
        <title>Genome assembly of Pristionchus species.</title>
        <authorList>
            <person name="Yoshida K."/>
            <person name="Sommer R.J."/>
        </authorList>
    </citation>
    <scope>NUCLEOTIDE SEQUENCE</scope>
    <source>
        <strain evidence="3">RS0144</strain>
    </source>
</reference>